<evidence type="ECO:0000313" key="2">
    <source>
        <dbReference type="Proteomes" id="UP000580839"/>
    </source>
</evidence>
<evidence type="ECO:0000313" key="1">
    <source>
        <dbReference type="EMBL" id="NOT34921.1"/>
    </source>
</evidence>
<dbReference type="Proteomes" id="UP000580839">
    <property type="component" value="Unassembled WGS sequence"/>
</dbReference>
<proteinExistence type="predicted"/>
<dbReference type="AlphaFoldDB" id="A0A849SKE7"/>
<dbReference type="EMBL" id="JABFRW010000155">
    <property type="protein sequence ID" value="NOT34921.1"/>
    <property type="molecule type" value="Genomic_DNA"/>
</dbReference>
<accession>A0A849SKE7</accession>
<organism evidence="1 2">
    <name type="scientific">Eiseniibacteriota bacterium</name>
    <dbReference type="NCBI Taxonomy" id="2212470"/>
    <lineage>
        <taxon>Bacteria</taxon>
        <taxon>Candidatus Eiseniibacteriota</taxon>
    </lineage>
</organism>
<dbReference type="Pfam" id="PF06078">
    <property type="entry name" value="DUF937"/>
    <property type="match status" value="1"/>
</dbReference>
<name>A0A849SKE7_UNCEI</name>
<gene>
    <name evidence="1" type="ORF">HOP12_12225</name>
</gene>
<dbReference type="InterPro" id="IPR009282">
    <property type="entry name" value="DUF937"/>
</dbReference>
<comment type="caution">
    <text evidence="1">The sequence shown here is derived from an EMBL/GenBank/DDBJ whole genome shotgun (WGS) entry which is preliminary data.</text>
</comment>
<sequence length="198" mass="19604">MSGILDLVNDALGGDNSRAIGERIGANPQATQGAIAAALPMILAGLTRNAQEPGGADALHQALARDHDGGLLDNLGGLFGGATGGKATDGGGILGHVLGGRREVANQAVAKAGGIDAAQAAQLMAILAPIVMGALGRAQRQQGLDSSGLTRSLQGASESHAQAQPDLMGFANRMLDKNGDGSGLDEIVGGLGKLFGGR</sequence>
<protein>
    <submittedName>
        <fullName evidence="1">DUF937 domain-containing protein</fullName>
    </submittedName>
</protein>
<reference evidence="1 2" key="1">
    <citation type="submission" date="2020-04" db="EMBL/GenBank/DDBJ databases">
        <title>Metagenomic profiling of ammonia- and methane-oxidizing microorganisms in a Dutch drinking water treatment plant.</title>
        <authorList>
            <person name="Poghosyan L."/>
            <person name="Leucker S."/>
        </authorList>
    </citation>
    <scope>NUCLEOTIDE SEQUENCE [LARGE SCALE GENOMIC DNA]</scope>
    <source>
        <strain evidence="1">S-RSF-IL-03</strain>
    </source>
</reference>